<reference evidence="1" key="1">
    <citation type="submission" date="2021-06" db="EMBL/GenBank/DDBJ databases">
        <authorList>
            <person name="Le T.D."/>
        </authorList>
    </citation>
    <scope>NUCLEOTIDE SEQUENCE</scope>
</reference>
<dbReference type="KEGG" id="vg:80832395"/>
<name>A0A8F3C945_9CAUD</name>
<dbReference type="EMBL" id="MZ336020">
    <property type="protein sequence ID" value="QWY14058.1"/>
    <property type="molecule type" value="Genomic_DNA"/>
</dbReference>
<sequence>MTHKIVERAPVGSQWKTKSSGAFFDGRTLTIVRHDMNEHRIRYVYDGDTREMSKSFDTFERELRQGNIRVVNVAPKAMPCRFQAGQFWESVHSACPLELGVRFEITSVGNGKVYYRYDGKSSTNFRHIAELEGYFESGWLIPAPVPAKKPEPKFTLKTAMEKPMTRIVNVFLMDKTAGLKANERMIGKIENFASDSNDNTLLLLELSMEHDLKGMLHEHNKRRKTITNQDILNRVGKTVYLQPIELKDVKIDVQVVTAV</sequence>
<evidence type="ECO:0000313" key="1">
    <source>
        <dbReference type="EMBL" id="QWY14058.1"/>
    </source>
</evidence>
<organism evidence="1 2">
    <name type="scientific">Aeromonas phage pAh6.2TG</name>
    <dbReference type="NCBI Taxonomy" id="2849625"/>
    <lineage>
        <taxon>Viruses</taxon>
        <taxon>Duplodnaviria</taxon>
        <taxon>Heunggongvirae</taxon>
        <taxon>Uroviricota</taxon>
        <taxon>Caudoviricetes</taxon>
        <taxon>Chaseviridae</taxon>
        <taxon>Nefertitivirinae</taxon>
        <taxon>Phayathaivirus</taxon>
        <taxon>Phayathaivirus pAh62TG</taxon>
    </lineage>
</organism>
<dbReference type="Proteomes" id="UP000693898">
    <property type="component" value="Segment"/>
</dbReference>
<accession>A0A8F3C945</accession>
<dbReference type="GeneID" id="80832395"/>
<proteinExistence type="predicted"/>
<dbReference type="RefSeq" id="YP_010845243.1">
    <property type="nucleotide sequence ID" value="NC_079187.1"/>
</dbReference>
<keyword evidence="2" id="KW-1185">Reference proteome</keyword>
<protein>
    <submittedName>
        <fullName evidence="1">Uncharacterized protein</fullName>
    </submittedName>
</protein>
<evidence type="ECO:0000313" key="2">
    <source>
        <dbReference type="Proteomes" id="UP000693898"/>
    </source>
</evidence>